<evidence type="ECO:0000313" key="2">
    <source>
        <dbReference type="EMBL" id="MDQ0150223.1"/>
    </source>
</evidence>
<dbReference type="Pfam" id="PF02447">
    <property type="entry name" value="GntP_permease"/>
    <property type="match status" value="1"/>
</dbReference>
<keyword evidence="1" id="KW-1133">Transmembrane helix</keyword>
<sequence length="418" mass="42276">MNITVTALGAVVALIIAIVLIVKKVHPAYGLIIGAIVGGLVGGAGLTGTVSLMMDGAKGMIPAIIRILTAGVLAGVLIESGAAAKIAETIVEKLGESRALMALTIATTVLTMVGVFVDVAVITVSPIALAIAQKSKLTKTAILIAMVGGGKAGNIMSPNPNTIAAADNLGVPLTSVMLAGVIPAIFGIIVTCIISKKLKKKGSFVSEEEKLKNFEDMPSFFSSILGPLVAIVLLMLRPIAGIAIDPLIALPVGGICGIIAMGKIRYLNRYATFGLAKMTGVAVLLIGTGTLAGIIANSGLKDVIIHGVNSLGLPSFALAPISGILMSAATASTTSGTAVATSVFGPTIVGLGVTPLATAAMIHVGATVLDHLPHGSFFHATGGSVSMDMNERLKLIPYESLVGLSMTIVSTIIFGFIL</sequence>
<feature type="transmembrane region" description="Helical" evidence="1">
    <location>
        <begin position="343"/>
        <end position="366"/>
    </location>
</feature>
<feature type="transmembrane region" description="Helical" evidence="1">
    <location>
        <begin position="29"/>
        <end position="54"/>
    </location>
</feature>
<dbReference type="InterPro" id="IPR003474">
    <property type="entry name" value="Glcn_transporter"/>
</dbReference>
<feature type="transmembrane region" description="Helical" evidence="1">
    <location>
        <begin position="242"/>
        <end position="262"/>
    </location>
</feature>
<feature type="transmembrane region" description="Helical" evidence="1">
    <location>
        <begin position="274"/>
        <end position="296"/>
    </location>
</feature>
<feature type="transmembrane region" description="Helical" evidence="1">
    <location>
        <begin position="99"/>
        <end position="132"/>
    </location>
</feature>
<protein>
    <submittedName>
        <fullName evidence="2">GntP family gluconate:H+ symporter</fullName>
    </submittedName>
</protein>
<dbReference type="RefSeq" id="WP_307486779.1">
    <property type="nucleotide sequence ID" value="NZ_JAUSUF010000007.1"/>
</dbReference>
<reference evidence="2 3" key="1">
    <citation type="submission" date="2023-07" db="EMBL/GenBank/DDBJ databases">
        <title>Genomic Encyclopedia of Type Strains, Phase IV (KMG-IV): sequencing the most valuable type-strain genomes for metagenomic binning, comparative biology and taxonomic classification.</title>
        <authorList>
            <person name="Goeker M."/>
        </authorList>
    </citation>
    <scope>NUCLEOTIDE SEQUENCE [LARGE SCALE GENOMIC DNA]</scope>
    <source>
        <strain evidence="2 3">DSM 20694</strain>
    </source>
</reference>
<gene>
    <name evidence="2" type="ORF">J2S18_002161</name>
</gene>
<feature type="transmembrane region" description="Helical" evidence="1">
    <location>
        <begin position="60"/>
        <end position="78"/>
    </location>
</feature>
<name>A0ABT9UV86_9FIRM</name>
<feature type="transmembrane region" description="Helical" evidence="1">
    <location>
        <begin position="395"/>
        <end position="417"/>
    </location>
</feature>
<feature type="transmembrane region" description="Helical" evidence="1">
    <location>
        <begin position="217"/>
        <end position="236"/>
    </location>
</feature>
<dbReference type="PANTHER" id="PTHR30354:SF23">
    <property type="entry name" value="GNTP FAMILY PERMEASE"/>
    <property type="match status" value="1"/>
</dbReference>
<accession>A0ABT9UV86</accession>
<keyword evidence="1" id="KW-0472">Membrane</keyword>
<evidence type="ECO:0000313" key="3">
    <source>
        <dbReference type="Proteomes" id="UP001228504"/>
    </source>
</evidence>
<keyword evidence="3" id="KW-1185">Reference proteome</keyword>
<feature type="transmembrane region" description="Helical" evidence="1">
    <location>
        <begin position="176"/>
        <end position="196"/>
    </location>
</feature>
<dbReference type="EMBL" id="JAUSUF010000007">
    <property type="protein sequence ID" value="MDQ0150223.1"/>
    <property type="molecule type" value="Genomic_DNA"/>
</dbReference>
<comment type="caution">
    <text evidence="2">The sequence shown here is derived from an EMBL/GenBank/DDBJ whole genome shotgun (WGS) entry which is preliminary data.</text>
</comment>
<feature type="transmembrane region" description="Helical" evidence="1">
    <location>
        <begin position="311"/>
        <end position="331"/>
    </location>
</feature>
<feature type="transmembrane region" description="Helical" evidence="1">
    <location>
        <begin position="6"/>
        <end position="22"/>
    </location>
</feature>
<proteinExistence type="predicted"/>
<dbReference type="PANTHER" id="PTHR30354">
    <property type="entry name" value="GNT FAMILY GLUCONATE TRANSPORTER"/>
    <property type="match status" value="1"/>
</dbReference>
<dbReference type="Proteomes" id="UP001228504">
    <property type="component" value="Unassembled WGS sequence"/>
</dbReference>
<organism evidence="2 3">
    <name type="scientific">Eubacterium multiforme</name>
    <dbReference type="NCBI Taxonomy" id="83339"/>
    <lineage>
        <taxon>Bacteria</taxon>
        <taxon>Bacillati</taxon>
        <taxon>Bacillota</taxon>
        <taxon>Clostridia</taxon>
        <taxon>Eubacteriales</taxon>
        <taxon>Eubacteriaceae</taxon>
        <taxon>Eubacterium</taxon>
    </lineage>
</organism>
<keyword evidence="1" id="KW-0812">Transmembrane</keyword>
<evidence type="ECO:0000256" key="1">
    <source>
        <dbReference type="SAM" id="Phobius"/>
    </source>
</evidence>